<dbReference type="InterPro" id="IPR000048">
    <property type="entry name" value="IQ_motif_EF-hand-BS"/>
</dbReference>
<keyword evidence="12" id="KW-1185">Reference proteome</keyword>
<feature type="region of interest" description="Disordered" evidence="9">
    <location>
        <begin position="1918"/>
        <end position="2145"/>
    </location>
</feature>
<evidence type="ECO:0000256" key="6">
    <source>
        <dbReference type="ARBA" id="ARBA00023175"/>
    </source>
</evidence>
<feature type="compositionally biased region" description="Low complexity" evidence="9">
    <location>
        <begin position="199"/>
        <end position="213"/>
    </location>
</feature>
<dbReference type="Gene3D" id="4.10.270.10">
    <property type="entry name" value="Myosin, subunit A"/>
    <property type="match status" value="1"/>
</dbReference>
<feature type="compositionally biased region" description="Low complexity" evidence="9">
    <location>
        <begin position="74"/>
        <end position="87"/>
    </location>
</feature>
<feature type="region of interest" description="Disordered" evidence="9">
    <location>
        <begin position="2162"/>
        <end position="2205"/>
    </location>
</feature>
<comment type="similarity">
    <text evidence="1 7">Belongs to the TRAFAC class myosin-kinesin ATPase superfamily. Myosin family.</text>
</comment>
<evidence type="ECO:0000259" key="11">
    <source>
        <dbReference type="PROSITE" id="PS51844"/>
    </source>
</evidence>
<keyword evidence="5 7" id="KW-0518">Myosin</keyword>
<dbReference type="Gene3D" id="1.20.5.1160">
    <property type="entry name" value="Vasodilator-stimulated phosphoprotein"/>
    <property type="match status" value="1"/>
</dbReference>
<feature type="region of interest" description="Disordered" evidence="9">
    <location>
        <begin position="2220"/>
        <end position="2384"/>
    </location>
</feature>
<dbReference type="SMART" id="SM00242">
    <property type="entry name" value="MYSc"/>
    <property type="match status" value="1"/>
</dbReference>
<feature type="compositionally biased region" description="Basic residues" evidence="9">
    <location>
        <begin position="2272"/>
        <end position="2282"/>
    </location>
</feature>
<feature type="compositionally biased region" description="Low complexity" evidence="9">
    <location>
        <begin position="2066"/>
        <end position="2081"/>
    </location>
</feature>
<feature type="domain" description="Myosin N-terminal SH3-like" evidence="11">
    <location>
        <begin position="311"/>
        <end position="363"/>
    </location>
</feature>
<dbReference type="InterPro" id="IPR004009">
    <property type="entry name" value="SH3_Myosin"/>
</dbReference>
<feature type="compositionally biased region" description="Polar residues" evidence="9">
    <location>
        <begin position="1961"/>
        <end position="1972"/>
    </location>
</feature>
<keyword evidence="4 8" id="KW-0175">Coiled coil</keyword>
<feature type="domain" description="Myosin motor" evidence="10">
    <location>
        <begin position="367"/>
        <end position="1143"/>
    </location>
</feature>
<organism evidence="12 13">
    <name type="scientific">Vulpes vulpes</name>
    <name type="common">Red fox</name>
    <dbReference type="NCBI Taxonomy" id="9627"/>
    <lineage>
        <taxon>Eukaryota</taxon>
        <taxon>Metazoa</taxon>
        <taxon>Chordata</taxon>
        <taxon>Craniata</taxon>
        <taxon>Vertebrata</taxon>
        <taxon>Euteleostomi</taxon>
        <taxon>Mammalia</taxon>
        <taxon>Eutheria</taxon>
        <taxon>Laurasiatheria</taxon>
        <taxon>Carnivora</taxon>
        <taxon>Caniformia</taxon>
        <taxon>Canidae</taxon>
        <taxon>Vulpes</taxon>
    </lineage>
</organism>
<dbReference type="InterPro" id="IPR036961">
    <property type="entry name" value="Kinesin_motor_dom_sf"/>
</dbReference>
<dbReference type="InterPro" id="IPR057772">
    <property type="entry name" value="SH3_Myo18a"/>
</dbReference>
<feature type="compositionally biased region" description="Basic residues" evidence="9">
    <location>
        <begin position="2296"/>
        <end position="2317"/>
    </location>
</feature>
<evidence type="ECO:0000256" key="2">
    <source>
        <dbReference type="ARBA" id="ARBA00022741"/>
    </source>
</evidence>
<dbReference type="CDD" id="cd01386">
    <property type="entry name" value="MYSc_Myo18"/>
    <property type="match status" value="1"/>
</dbReference>
<dbReference type="PANTHER" id="PTHR45615">
    <property type="entry name" value="MYOSIN HEAVY CHAIN, NON-MUSCLE"/>
    <property type="match status" value="1"/>
</dbReference>
<evidence type="ECO:0000256" key="4">
    <source>
        <dbReference type="ARBA" id="ARBA00023054"/>
    </source>
</evidence>
<dbReference type="SUPFAM" id="SSF90257">
    <property type="entry name" value="Myosin rod fragments"/>
    <property type="match status" value="1"/>
</dbReference>
<dbReference type="GeneID" id="112933164"/>
<dbReference type="Gene3D" id="3.30.70.1590">
    <property type="match status" value="1"/>
</dbReference>
<reference evidence="13" key="2">
    <citation type="submission" date="2025-08" db="UniProtKB">
        <authorList>
            <consortium name="RefSeq"/>
        </authorList>
    </citation>
    <scope>IDENTIFICATION</scope>
    <source>
        <tissue evidence="13">Cell line</tissue>
    </source>
</reference>
<keyword evidence="3 7" id="KW-0067">ATP-binding</keyword>
<reference evidence="12" key="1">
    <citation type="submission" date="2025-05" db="UniProtKB">
        <authorList>
            <consortium name="RefSeq"/>
        </authorList>
    </citation>
    <scope>NUCLEOTIDE SEQUENCE [LARGE SCALE GENOMIC DNA]</scope>
</reference>
<evidence type="ECO:0000313" key="12">
    <source>
        <dbReference type="Proteomes" id="UP001652641"/>
    </source>
</evidence>
<dbReference type="RefSeq" id="XP_072603953.1">
    <property type="nucleotide sequence ID" value="XM_072747852.1"/>
</dbReference>
<dbReference type="Gene3D" id="3.40.850.10">
    <property type="entry name" value="Kinesin motor domain"/>
    <property type="match status" value="1"/>
</dbReference>
<feature type="compositionally biased region" description="Basic and acidic residues" evidence="9">
    <location>
        <begin position="124"/>
        <end position="137"/>
    </location>
</feature>
<feature type="coiled-coil region" evidence="8">
    <location>
        <begin position="1207"/>
        <end position="1311"/>
    </location>
</feature>
<evidence type="ECO:0000256" key="3">
    <source>
        <dbReference type="ARBA" id="ARBA00022840"/>
    </source>
</evidence>
<dbReference type="PROSITE" id="PS51844">
    <property type="entry name" value="SH3_LIKE"/>
    <property type="match status" value="1"/>
</dbReference>
<dbReference type="SUPFAM" id="SSF52540">
    <property type="entry name" value="P-loop containing nucleoside triphosphate hydrolases"/>
    <property type="match status" value="1"/>
</dbReference>
<evidence type="ECO:0000256" key="8">
    <source>
        <dbReference type="SAM" id="Coils"/>
    </source>
</evidence>
<feature type="compositionally biased region" description="Basic and acidic residues" evidence="9">
    <location>
        <begin position="2053"/>
        <end position="2065"/>
    </location>
</feature>
<feature type="region of interest" description="Disordered" evidence="9">
    <location>
        <begin position="1810"/>
        <end position="1859"/>
    </location>
</feature>
<feature type="compositionally biased region" description="Basic residues" evidence="9">
    <location>
        <begin position="178"/>
        <end position="187"/>
    </location>
</feature>
<dbReference type="PROSITE" id="PS50096">
    <property type="entry name" value="IQ"/>
    <property type="match status" value="1"/>
</dbReference>
<comment type="caution">
    <text evidence="7">Lacks conserved residue(s) required for the propagation of feature annotation.</text>
</comment>
<dbReference type="InterPro" id="IPR036064">
    <property type="entry name" value="MYSc_Myo18"/>
</dbReference>
<dbReference type="PRINTS" id="PR00193">
    <property type="entry name" value="MYOSINHEAVY"/>
</dbReference>
<feature type="region of interest" description="Disordered" evidence="9">
    <location>
        <begin position="1"/>
        <end position="267"/>
    </location>
</feature>
<evidence type="ECO:0000313" key="13">
    <source>
        <dbReference type="RefSeq" id="XP_072603953.1"/>
    </source>
</evidence>
<evidence type="ECO:0000259" key="10">
    <source>
        <dbReference type="PROSITE" id="PS51456"/>
    </source>
</evidence>
<evidence type="ECO:0000256" key="1">
    <source>
        <dbReference type="ARBA" id="ARBA00008314"/>
    </source>
</evidence>
<feature type="compositionally biased region" description="Low complexity" evidence="9">
    <location>
        <begin position="2257"/>
        <end position="2271"/>
    </location>
</feature>
<feature type="compositionally biased region" description="Polar residues" evidence="9">
    <location>
        <begin position="237"/>
        <end position="255"/>
    </location>
</feature>
<dbReference type="SMART" id="SM00015">
    <property type="entry name" value="IQ"/>
    <property type="match status" value="1"/>
</dbReference>
<feature type="compositionally biased region" description="Basic and acidic residues" evidence="9">
    <location>
        <begin position="12"/>
        <end position="21"/>
    </location>
</feature>
<evidence type="ECO:0000256" key="7">
    <source>
        <dbReference type="PROSITE-ProRule" id="PRU00782"/>
    </source>
</evidence>
<feature type="compositionally biased region" description="Low complexity" evidence="9">
    <location>
        <begin position="34"/>
        <end position="46"/>
    </location>
</feature>
<dbReference type="PANTHER" id="PTHR45615:SF13">
    <property type="entry name" value="UNCONVENTIONAL MYOSIN-XVIIIA"/>
    <property type="match status" value="1"/>
</dbReference>
<dbReference type="Pfam" id="PF00063">
    <property type="entry name" value="Myosin_head"/>
    <property type="match status" value="2"/>
</dbReference>
<dbReference type="InterPro" id="IPR001609">
    <property type="entry name" value="Myosin_head_motor_dom-like"/>
</dbReference>
<accession>A0ABM4ZN38</accession>
<dbReference type="Gene3D" id="1.20.120.720">
    <property type="entry name" value="Myosin VI head, motor domain, U50 subdomain"/>
    <property type="match status" value="1"/>
</dbReference>
<feature type="compositionally biased region" description="Pro residues" evidence="9">
    <location>
        <begin position="141"/>
        <end position="155"/>
    </location>
</feature>
<evidence type="ECO:0000256" key="5">
    <source>
        <dbReference type="ARBA" id="ARBA00023123"/>
    </source>
</evidence>
<feature type="compositionally biased region" description="Low complexity" evidence="9">
    <location>
        <begin position="96"/>
        <end position="106"/>
    </location>
</feature>
<dbReference type="Pfam" id="PF01576">
    <property type="entry name" value="Myosin_tail_1"/>
    <property type="match status" value="1"/>
</dbReference>
<dbReference type="InterPro" id="IPR002928">
    <property type="entry name" value="Myosin_tail"/>
</dbReference>
<sequence length="2384" mass="266475">MAFSSRFAFWEQKVKEEDKTLLKPGPPGKEEGAPEGSSKDSSGPSRSPQPPTSPVPSETSQRAKSPAPTLAMNGPGAASAESPSEEAQGLSRKRVANAVRKVVSKVLPGEEPGSAKEPSSRGVRSPEHPARGKRGEKAVPGPKPPPPPPPPAPPKPESKKEAAKDELSVGLRSLMSRGRGKDHKARGRQSPGKGEKPSSQEPGPSGKPGSPAKPETPEKQCSPAPPEELAAPGSAGLKSNLTGLQQPKSPASDVQQEAGAIPEVRLTPAEEAQQRLERIFTASLDPEATSPAHSQVKTEEQIAAEEAWYETEKVWLVHKDGFSLGSQLKSEELSLPEGKVRVKLDHDGAILDVDEDDVEKANAPSCDRLEDLASLVYLNESSALHTLRQRYGASLLHTYAGPSLLILSPRGAPAVYSEKVMHMFKGCRREDMAPHIYAVAQTAYRAMLMSRQDQSVILLGSSGSGKTTSCQHLVQYLATIAGTSGNKVFSVEKWQALYSLLEAFGNSPTIMNGNATRFSQIISLDFDQAGQVASASIQTMLLEKLRVARRPASEATFNVFYYLLACADGTLRTELHLNHLAENNVFGIVPLAKPEEKQKAAQQFSKLQTAMKVLGISLDEQKACWLILAAIYHLGAAGATKAGRKQFARHEWAQKAAYLLGCSLEELSSAIFKHQHKGCTLQRSTSFRQGPEESSLGDGTGPKLSALECLEGMASGLYSELFTLLVSLVNRALKSSQHSLCSMMIVDTPGFQNPEQGGSARGASFEELCHNYAQDRLQRLFHERTFVQELERYKEENIELAFDDLEPATDDSVAAVDQASHQSLVRSLARTDEARGLLWLLEEEALVPGATEDALLERLFSYYGPQEGDKKGQSPLLRSSKPHHFLLGHSHGTNWVEYNVSGWLSYTKQNPATQNAPRLLQDSQKKIISNLFLGRAGGTTVLSGSIAGLEGGSQLALRRATSMRKTFTTGMAAVKKKSLCIQIKLQVDALIDTIKKSKLHFVHCFLPVAEGWAGEPRSASSRRVSSSSELDLPSGDHCEAGLLQLDVPLLRAQLRGSRLLDAMRMYRQGYPDHMVFSEFRRRFDVLAPHLTKKHGRNYIVMDERRAVEELLESLDLEKSSCCMGLSRVFFRAGTLARLEEQRDEQTSRNLTLFQAACRGYLARQHFKKKKIQDLAIRCVQKNIKKNKGVKDWAWWKLFTTVRPLIEVQLSEEQIRSKDEEIQQLRSKLEKVEKERNELRLSNDRLETRISELTSELTDERNTGESASQLLDAEAAERLRAEKEMKELQTQYDALKKQMEVMEMEVMEARLIRAAEINGEVDDDDTGGEWRLKYERAMREVDFTKKRLQQEFEDKLEVEQQNKRQLERRLGDLQADIDESQRALQQLKKKCQRLTAELQDTKLHLEGQQVRNHELEKKQRRFDSELSQAHEEAQREKLQREKLQREKDTLLAEAFSLKQQLEEKDMDIAGFTQKVVSLEAELQDISSQESKDEASLAKVKKQLRDLEAKVKDQEEELDEQAGTIQMLEQAKLRLEMEMERMRQTHSKEVESRDEEVEEARQSCQKKLKQMEVQLEEEYEDKQKVLREKRELESKLTTLSEQVSQRDLESEKRLRKDLKRTKALLADAQIMLDHLKNNAPSKREIAQLKNQLEESEFTCAAAVKARKAMEVEMEDLHLQIDDIAKAKTALEEQLSRLQREKNEIQSRLEEDQEDMNELMKKHKAAVAQASRDLAQMNDLQAQLEEANKEKQELQEKLQALQSQVEFLEQSMVDKSLVSRQEAKIRELETRLEFERTQVKRLESLASRLKENMEKLTEERDQRTAAENREKEQNKRLQRQLRDTKEEMGELARKEAEASRKKHELEMDLESLEAANQSLQADLKLAFKRIGDLQAAIEDEMESDENEDLITSLQDMVTKYQKRKNKPEGDSDVDSELEDRVDGVKSWLSKNKGPSKAASDDGSLKSSRTALNTSGKEGKGVEERPASALSSLSYRKRLTLKDSIGGTGDEDSLFTTLSERAASPERPPRKTCPGPRDELDERGSTFSEAPSRRTGRGLEKRWGSDFDRASTVSAPTSRASSATRRGSRGSGEDGARSSMSFSLSGSPSSRRSTSRLDTLSVSRTLSPSLSRASGLGRDSPDSHLSLGQSCLDAWDDTASVALSEAHSQYSHPSLARSLSVPPRPRISASVTDEPLGSGIRPASRRSYLDPDLEAAINEVLSYKPAPFQRSSLEPDSEEDDRKSIQSVRSVQLDLPAQATSIRRSASAADVSRAQGGRKGRSRRRSSSSSSSSSEDSSEHKRRKKGRSRKSKKKSKSRRKRTETESESSSTSSGSTMSGHSRSSVKKGPAVEEEEAGQARRQSRKEEKKRKKEVDSLMMRYLYRPESD</sequence>
<dbReference type="Pfam" id="PF24556">
    <property type="entry name" value="SH3_Myosin-XVIIIa"/>
    <property type="match status" value="1"/>
</dbReference>
<evidence type="ECO:0000256" key="9">
    <source>
        <dbReference type="SAM" id="MobiDB-lite"/>
    </source>
</evidence>
<protein>
    <submittedName>
        <fullName evidence="13">Unconventional myosin-XVIIIa isoform X5</fullName>
    </submittedName>
</protein>
<feature type="region of interest" description="Disordered" evidence="9">
    <location>
        <begin position="1408"/>
        <end position="1440"/>
    </location>
</feature>
<gene>
    <name evidence="13" type="primary">MYO18A</name>
</gene>
<dbReference type="InterPro" id="IPR027417">
    <property type="entry name" value="P-loop_NTPase"/>
</dbReference>
<feature type="compositionally biased region" description="Basic and acidic residues" evidence="9">
    <location>
        <begin position="1973"/>
        <end position="1982"/>
    </location>
</feature>
<feature type="binding site" evidence="7">
    <location>
        <begin position="460"/>
        <end position="467"/>
    </location>
    <ligand>
        <name>ATP</name>
        <dbReference type="ChEBI" id="CHEBI:30616"/>
    </ligand>
</feature>
<feature type="compositionally biased region" description="Basic residues" evidence="9">
    <location>
        <begin position="2357"/>
        <end position="2367"/>
    </location>
</feature>
<dbReference type="Gene3D" id="1.10.10.820">
    <property type="match status" value="1"/>
</dbReference>
<keyword evidence="2 7" id="KW-0547">Nucleotide-binding</keyword>
<proteinExistence type="inferred from homology"/>
<feature type="compositionally biased region" description="Basic and acidic residues" evidence="9">
    <location>
        <begin position="156"/>
        <end position="167"/>
    </location>
</feature>
<name>A0ABM4ZN38_VULVU</name>
<keyword evidence="6 7" id="KW-0505">Motor protein</keyword>
<dbReference type="Gene3D" id="1.20.58.530">
    <property type="match status" value="1"/>
</dbReference>
<dbReference type="Proteomes" id="UP001652641">
    <property type="component" value="Chromosome 2"/>
</dbReference>
<feature type="compositionally biased region" description="Low complexity" evidence="9">
    <location>
        <begin position="2093"/>
        <end position="2123"/>
    </location>
</feature>
<keyword evidence="7" id="KW-0009">Actin-binding</keyword>
<dbReference type="PROSITE" id="PS51456">
    <property type="entry name" value="MYOSIN_MOTOR"/>
    <property type="match status" value="1"/>
</dbReference>
<feature type="compositionally biased region" description="Low complexity" evidence="9">
    <location>
        <begin position="2323"/>
        <end position="2338"/>
    </location>
</feature>